<protein>
    <submittedName>
        <fullName evidence="9">Cation/H+ exchanger domain-containing protein</fullName>
    </submittedName>
</protein>
<feature type="transmembrane region" description="Helical" evidence="6">
    <location>
        <begin position="224"/>
        <end position="249"/>
    </location>
</feature>
<dbReference type="GO" id="GO:0016020">
    <property type="term" value="C:membrane"/>
    <property type="evidence" value="ECO:0007669"/>
    <property type="project" value="UniProtKB-SubCell"/>
</dbReference>
<keyword evidence="3 6" id="KW-0812">Transmembrane</keyword>
<evidence type="ECO:0000313" key="8">
    <source>
        <dbReference type="Proteomes" id="UP000887578"/>
    </source>
</evidence>
<dbReference type="GO" id="GO:1902600">
    <property type="term" value="P:proton transmembrane transport"/>
    <property type="evidence" value="ECO:0007669"/>
    <property type="project" value="InterPro"/>
</dbReference>
<evidence type="ECO:0000256" key="2">
    <source>
        <dbReference type="ARBA" id="ARBA00007367"/>
    </source>
</evidence>
<dbReference type="PANTHER" id="PTHR31102:SF1">
    <property type="entry name" value="CATION_H+ EXCHANGER DOMAIN-CONTAINING PROTEIN"/>
    <property type="match status" value="1"/>
</dbReference>
<evidence type="ECO:0000256" key="4">
    <source>
        <dbReference type="ARBA" id="ARBA00022989"/>
    </source>
</evidence>
<accession>A0A914P4Y3</accession>
<keyword evidence="5 6" id="KW-0472">Membrane</keyword>
<evidence type="ECO:0000256" key="6">
    <source>
        <dbReference type="SAM" id="Phobius"/>
    </source>
</evidence>
<reference evidence="9" key="1">
    <citation type="submission" date="2022-11" db="UniProtKB">
        <authorList>
            <consortium name="WormBaseParasite"/>
        </authorList>
    </citation>
    <scope>IDENTIFICATION</scope>
</reference>
<proteinExistence type="inferred from homology"/>
<dbReference type="PANTHER" id="PTHR31102">
    <property type="match status" value="1"/>
</dbReference>
<dbReference type="AlphaFoldDB" id="A0A914P4Y3"/>
<dbReference type="Pfam" id="PF00999">
    <property type="entry name" value="Na_H_Exchanger"/>
    <property type="match status" value="1"/>
</dbReference>
<dbReference type="WBParaSite" id="PDA_v2.g10124.t1">
    <property type="protein sequence ID" value="PDA_v2.g10124.t1"/>
    <property type="gene ID" value="PDA_v2.g10124"/>
</dbReference>
<comment type="subcellular location">
    <subcellularLocation>
        <location evidence="1">Membrane</location>
        <topology evidence="1">Multi-pass membrane protein</topology>
    </subcellularLocation>
</comment>
<feature type="transmembrane region" description="Helical" evidence="6">
    <location>
        <begin position="61"/>
        <end position="79"/>
    </location>
</feature>
<evidence type="ECO:0000313" key="9">
    <source>
        <dbReference type="WBParaSite" id="PDA_v2.g10124.t1"/>
    </source>
</evidence>
<feature type="transmembrane region" description="Helical" evidence="6">
    <location>
        <begin position="153"/>
        <end position="175"/>
    </location>
</feature>
<comment type="similarity">
    <text evidence="2">Belongs to the monovalent cation:proton antiporter 1 (CPA1) transporter (TC 2.A.36) family.</text>
</comment>
<keyword evidence="8" id="KW-1185">Reference proteome</keyword>
<feature type="transmembrane region" description="Helical" evidence="6">
    <location>
        <begin position="114"/>
        <end position="132"/>
    </location>
</feature>
<evidence type="ECO:0000256" key="1">
    <source>
        <dbReference type="ARBA" id="ARBA00004141"/>
    </source>
</evidence>
<organism evidence="8 9">
    <name type="scientific">Panagrolaimus davidi</name>
    <dbReference type="NCBI Taxonomy" id="227884"/>
    <lineage>
        <taxon>Eukaryota</taxon>
        <taxon>Metazoa</taxon>
        <taxon>Ecdysozoa</taxon>
        <taxon>Nematoda</taxon>
        <taxon>Chromadorea</taxon>
        <taxon>Rhabditida</taxon>
        <taxon>Tylenchina</taxon>
        <taxon>Panagrolaimomorpha</taxon>
        <taxon>Panagrolaimoidea</taxon>
        <taxon>Panagrolaimidae</taxon>
        <taxon>Panagrolaimus</taxon>
    </lineage>
</organism>
<sequence>MLELKAKKLGVDKGIPTLINAAASIDDAYAITWFSLILSLVASDSTQTSPIWTIIRSPVEVFGGIILGTILGVILWAFPNPNISNMKLRRITLLLSFALAVLFGTDYYFGSQTIGPIAVLVLGFVAAIRWHKLSRKETLKEEKMLKCLDKSKIIQSLAVLIIGLVVRCIVAALAVTGTNLNLREKIFVAISWLPKATVQAALAPVLMDLTQKNPTKYGKFESEAAIILTVAIIAILITAPTGAILVRLLGPIMLKSSKHPTKQDGVDIEEQATLKS</sequence>
<feature type="transmembrane region" description="Helical" evidence="6">
    <location>
        <begin position="21"/>
        <end position="41"/>
    </location>
</feature>
<name>A0A914P4Y3_9BILA</name>
<evidence type="ECO:0000256" key="3">
    <source>
        <dbReference type="ARBA" id="ARBA00022692"/>
    </source>
</evidence>
<keyword evidence="4 6" id="KW-1133">Transmembrane helix</keyword>
<dbReference type="InterPro" id="IPR006153">
    <property type="entry name" value="Cation/H_exchanger_TM"/>
</dbReference>
<evidence type="ECO:0000259" key="7">
    <source>
        <dbReference type="Pfam" id="PF00999"/>
    </source>
</evidence>
<dbReference type="GO" id="GO:0015297">
    <property type="term" value="F:antiporter activity"/>
    <property type="evidence" value="ECO:0007669"/>
    <property type="project" value="InterPro"/>
</dbReference>
<dbReference type="InterPro" id="IPR051843">
    <property type="entry name" value="CPA1_transporter"/>
</dbReference>
<feature type="transmembrane region" description="Helical" evidence="6">
    <location>
        <begin position="91"/>
        <end position="108"/>
    </location>
</feature>
<evidence type="ECO:0000256" key="5">
    <source>
        <dbReference type="ARBA" id="ARBA00023136"/>
    </source>
</evidence>
<feature type="domain" description="Cation/H+ exchanger transmembrane" evidence="7">
    <location>
        <begin position="7"/>
        <end position="114"/>
    </location>
</feature>
<dbReference type="Proteomes" id="UP000887578">
    <property type="component" value="Unplaced"/>
</dbReference>